<dbReference type="SUPFAM" id="SSF54001">
    <property type="entry name" value="Cysteine proteinases"/>
    <property type="match status" value="1"/>
</dbReference>
<evidence type="ECO:0000256" key="1">
    <source>
        <dbReference type="ARBA" id="ARBA00008455"/>
    </source>
</evidence>
<dbReference type="PROSITE" id="PS00639">
    <property type="entry name" value="THIOL_PROTEASE_HIS"/>
    <property type="match status" value="1"/>
</dbReference>
<organism evidence="3 4">
    <name type="scientific">Aromia moschata</name>
    <dbReference type="NCBI Taxonomy" id="1265417"/>
    <lineage>
        <taxon>Eukaryota</taxon>
        <taxon>Metazoa</taxon>
        <taxon>Ecdysozoa</taxon>
        <taxon>Arthropoda</taxon>
        <taxon>Hexapoda</taxon>
        <taxon>Insecta</taxon>
        <taxon>Pterygota</taxon>
        <taxon>Neoptera</taxon>
        <taxon>Endopterygota</taxon>
        <taxon>Coleoptera</taxon>
        <taxon>Polyphaga</taxon>
        <taxon>Cucujiformia</taxon>
        <taxon>Chrysomeloidea</taxon>
        <taxon>Cerambycidae</taxon>
        <taxon>Cerambycinae</taxon>
        <taxon>Callichromatini</taxon>
        <taxon>Aromia</taxon>
    </lineage>
</organism>
<dbReference type="Proteomes" id="UP001162162">
    <property type="component" value="Unassembled WGS sequence"/>
</dbReference>
<dbReference type="InterPro" id="IPR013128">
    <property type="entry name" value="Peptidase_C1A"/>
</dbReference>
<dbReference type="GO" id="GO:0006508">
    <property type="term" value="P:proteolysis"/>
    <property type="evidence" value="ECO:0007669"/>
    <property type="project" value="InterPro"/>
</dbReference>
<dbReference type="AlphaFoldDB" id="A0AAV8XY12"/>
<dbReference type="Pfam" id="PF00112">
    <property type="entry name" value="Peptidase_C1"/>
    <property type="match status" value="1"/>
</dbReference>
<dbReference type="InterPro" id="IPR025660">
    <property type="entry name" value="Pept_his_AS"/>
</dbReference>
<dbReference type="InterPro" id="IPR039417">
    <property type="entry name" value="Peptidase_C1A_papain-like"/>
</dbReference>
<dbReference type="InterPro" id="IPR000668">
    <property type="entry name" value="Peptidase_C1A_C"/>
</dbReference>
<keyword evidence="4" id="KW-1185">Reference proteome</keyword>
<gene>
    <name evidence="3" type="ORF">NQ318_004752</name>
</gene>
<evidence type="ECO:0000313" key="3">
    <source>
        <dbReference type="EMBL" id="KAJ8943311.1"/>
    </source>
</evidence>
<reference evidence="3" key="1">
    <citation type="journal article" date="2023" name="Insect Mol. Biol.">
        <title>Genome sequencing provides insights into the evolution of gene families encoding plant cell wall-degrading enzymes in longhorned beetles.</title>
        <authorList>
            <person name="Shin N.R."/>
            <person name="Okamura Y."/>
            <person name="Kirsch R."/>
            <person name="Pauchet Y."/>
        </authorList>
    </citation>
    <scope>NUCLEOTIDE SEQUENCE</scope>
    <source>
        <strain evidence="3">AMC_N1</strain>
    </source>
</reference>
<dbReference type="InterPro" id="IPR038765">
    <property type="entry name" value="Papain-like_cys_pep_sf"/>
</dbReference>
<proteinExistence type="inferred from homology"/>
<evidence type="ECO:0000259" key="2">
    <source>
        <dbReference type="SMART" id="SM00645"/>
    </source>
</evidence>
<comment type="similarity">
    <text evidence="1">Belongs to the peptidase C1 family.</text>
</comment>
<name>A0AAV8XY12_9CUCU</name>
<dbReference type="PANTHER" id="PTHR12411">
    <property type="entry name" value="CYSTEINE PROTEASE FAMILY C1-RELATED"/>
    <property type="match status" value="1"/>
</dbReference>
<dbReference type="SMART" id="SM00645">
    <property type="entry name" value="Pept_C1"/>
    <property type="match status" value="1"/>
</dbReference>
<accession>A0AAV8XY12</accession>
<feature type="domain" description="Peptidase C1A papain C-terminal" evidence="2">
    <location>
        <begin position="1"/>
        <end position="147"/>
    </location>
</feature>
<evidence type="ECO:0000313" key="4">
    <source>
        <dbReference type="Proteomes" id="UP001162162"/>
    </source>
</evidence>
<dbReference type="Gene3D" id="3.90.70.10">
    <property type="entry name" value="Cysteine proteinases"/>
    <property type="match status" value="1"/>
</dbReference>
<protein>
    <recommendedName>
        <fullName evidence="2">Peptidase C1A papain C-terminal domain-containing protein</fullName>
    </recommendedName>
</protein>
<comment type="caution">
    <text evidence="3">The sequence shown here is derived from an EMBL/GenBank/DDBJ whole genome shotgun (WGS) entry which is preliminary data.</text>
</comment>
<sequence>MDKALEYVEGNGIMSEEDYPYEAEDGNCRFDASRTVTTISKYLYVKEGDEEELKAAVATVGPISVAVDATGFQFYKQGIYSESYLCGNDLYNLNHGVLVTGYGVSNGDTYWKVKNSWGASWGMDGYILISRNSNNLCGIATDPVYPEL</sequence>
<dbReference type="GO" id="GO:0008234">
    <property type="term" value="F:cysteine-type peptidase activity"/>
    <property type="evidence" value="ECO:0007669"/>
    <property type="project" value="InterPro"/>
</dbReference>
<dbReference type="EMBL" id="JAPWTK010000293">
    <property type="protein sequence ID" value="KAJ8943311.1"/>
    <property type="molecule type" value="Genomic_DNA"/>
</dbReference>
<dbReference type="CDD" id="cd02248">
    <property type="entry name" value="Peptidase_C1A"/>
    <property type="match status" value="1"/>
</dbReference>